<dbReference type="PANTHER" id="PTHR23107">
    <property type="entry name" value="SYNOVIAL SARCOMA ASSOCIATED SS18 PROTEIN"/>
    <property type="match status" value="1"/>
</dbReference>
<accession>A0ABY8U2R5</accession>
<evidence type="ECO:0000313" key="2">
    <source>
        <dbReference type="EMBL" id="WIA14736.1"/>
    </source>
</evidence>
<evidence type="ECO:0000256" key="1">
    <source>
        <dbReference type="SAM" id="MobiDB-lite"/>
    </source>
</evidence>
<feature type="compositionally biased region" description="Low complexity" evidence="1">
    <location>
        <begin position="314"/>
        <end position="353"/>
    </location>
</feature>
<organism evidence="2 3">
    <name type="scientific">Tetradesmus obliquus</name>
    <name type="common">Green alga</name>
    <name type="synonym">Acutodesmus obliquus</name>
    <dbReference type="NCBI Taxonomy" id="3088"/>
    <lineage>
        <taxon>Eukaryota</taxon>
        <taxon>Viridiplantae</taxon>
        <taxon>Chlorophyta</taxon>
        <taxon>core chlorophytes</taxon>
        <taxon>Chlorophyceae</taxon>
        <taxon>CS clade</taxon>
        <taxon>Sphaeropleales</taxon>
        <taxon>Scenedesmaceae</taxon>
        <taxon>Tetradesmus</taxon>
    </lineage>
</organism>
<feature type="region of interest" description="Disordered" evidence="1">
    <location>
        <begin position="1"/>
        <end position="37"/>
    </location>
</feature>
<dbReference type="EMBL" id="CP126212">
    <property type="protein sequence ID" value="WIA14735.1"/>
    <property type="molecule type" value="Genomic_DNA"/>
</dbReference>
<keyword evidence="3" id="KW-1185">Reference proteome</keyword>
<protein>
    <recommendedName>
        <fullName evidence="4">UBZ4-type domain-containing protein</fullName>
    </recommendedName>
</protein>
<dbReference type="Proteomes" id="UP001244341">
    <property type="component" value="Chromosome 5b"/>
</dbReference>
<feature type="region of interest" description="Disordered" evidence="1">
    <location>
        <begin position="314"/>
        <end position="368"/>
    </location>
</feature>
<gene>
    <name evidence="2" type="ORF">OEZ85_003222</name>
</gene>
<proteinExistence type="predicted"/>
<evidence type="ECO:0000313" key="3">
    <source>
        <dbReference type="Proteomes" id="UP001244341"/>
    </source>
</evidence>
<dbReference type="PANTHER" id="PTHR23107:SF32">
    <property type="entry name" value="CHROMOSOME UNDETERMINED SCAFFOLD_8, WHOLE GENOME SHOTGUN SEQUENCE"/>
    <property type="match status" value="1"/>
</dbReference>
<dbReference type="EMBL" id="CP126212">
    <property type="protein sequence ID" value="WIA14736.1"/>
    <property type="molecule type" value="Genomic_DNA"/>
</dbReference>
<name>A0ABY8U2R5_TETOB</name>
<feature type="compositionally biased region" description="Polar residues" evidence="1">
    <location>
        <begin position="1"/>
        <end position="10"/>
    </location>
</feature>
<sequence length="590" mass="62395">MTQPTPSQNAFDLLKSGGLKFSQSQKQSGRKRRASSDQQEKYATCPVCGLSVPKAFIELHASDCLAAQVPLEATLFLEGRSDGSWACHWWSEGSPCPQEGLTAAWSATINATIPKQAAAAAAAAGGSSSGISSKAPDIPNGSTKLRLQAGAVPAQGPARLRGESMPARLALYLLKDAAGCEALLRRLSIICLEDGLLHPQLPLVVWAMLANGKGYVLGGSLANALLAITYQMAAVEWRDFLPDADAVRGPSAAVYQAPRTWQAVDALLPPASPEALLVRVMLIRAAYGGMDGDKEMLLRFSGLWLARFSGSAQLPPDLPQQQQQGAGQRAPGGQHQQQQDLQQQQQQQQQQQASSIPGRKGPASSEGLPAAVSPWLDFLRAAYQDLWEGLSKPTNPAAAPAANVMLVGPITRDDIPLAAVDFHVASNLTEHLLAQQPLQAALRAAAAASTPIAAQLTGLGPASLVNSTLWLFRSSYNRKAWLQERYQQQQQQQQQAGGYAQQLQPQGLAAGAIPAAAAAAAAAGGRLCAAGAGNGAGGVTNALVLAMELEALGRWRAEQRSKRQALLPLWRVMALMADAWSRDLIQRKLG</sequence>
<reference evidence="2 3" key="1">
    <citation type="submission" date="2023-05" db="EMBL/GenBank/DDBJ databases">
        <title>A 100% complete, gapless, phased diploid assembly of the Scenedesmus obliquus UTEX 3031 genome.</title>
        <authorList>
            <person name="Biondi T.C."/>
            <person name="Hanschen E.R."/>
            <person name="Kwon T."/>
            <person name="Eng W."/>
            <person name="Kruse C.P.S."/>
            <person name="Koehler S.I."/>
            <person name="Kunde Y."/>
            <person name="Gleasner C.D."/>
            <person name="You Mak K.T."/>
            <person name="Polle J."/>
            <person name="Hovde B.T."/>
            <person name="Starkenburg S.R."/>
        </authorList>
    </citation>
    <scope>NUCLEOTIDE SEQUENCE [LARGE SCALE GENOMIC DNA]</scope>
    <source>
        <strain evidence="2 3">DOE0152z</strain>
    </source>
</reference>
<evidence type="ECO:0008006" key="4">
    <source>
        <dbReference type="Google" id="ProtNLM"/>
    </source>
</evidence>